<dbReference type="InterPro" id="IPR036388">
    <property type="entry name" value="WH-like_DNA-bd_sf"/>
</dbReference>
<keyword evidence="3" id="KW-0238">DNA-binding</keyword>
<keyword evidence="4" id="KW-0804">Transcription</keyword>
<proteinExistence type="inferred from homology"/>
<evidence type="ECO:0000313" key="6">
    <source>
        <dbReference type="EMBL" id="MBC9208095.1"/>
    </source>
</evidence>
<comment type="similarity">
    <text evidence="1">Belongs to the LysR transcriptional regulatory family.</text>
</comment>
<dbReference type="Pfam" id="PF03466">
    <property type="entry name" value="LysR_substrate"/>
    <property type="match status" value="1"/>
</dbReference>
<dbReference type="Proteomes" id="UP000626026">
    <property type="component" value="Unassembled WGS sequence"/>
</dbReference>
<evidence type="ECO:0000313" key="7">
    <source>
        <dbReference type="Proteomes" id="UP000626026"/>
    </source>
</evidence>
<dbReference type="PRINTS" id="PR00039">
    <property type="entry name" value="HTHLYSR"/>
</dbReference>
<gene>
    <name evidence="6" type="ORF">IBL26_14720</name>
</gene>
<accession>A0ABR7RNA6</accession>
<dbReference type="Pfam" id="PF00126">
    <property type="entry name" value="HTH_1"/>
    <property type="match status" value="1"/>
</dbReference>
<dbReference type="PROSITE" id="PS50931">
    <property type="entry name" value="HTH_LYSR"/>
    <property type="match status" value="1"/>
</dbReference>
<reference evidence="6 7" key="1">
    <citation type="journal article" date="2013" name="Int. J. Syst. Evol. Microbiol.">
        <title>Roseomonas aerophila sp. nov., isolated from air.</title>
        <authorList>
            <person name="Kim S.J."/>
            <person name="Weon H.Y."/>
            <person name="Ahn J.H."/>
            <person name="Hong S.B."/>
            <person name="Seok S.J."/>
            <person name="Whang K.S."/>
            <person name="Kwon S.W."/>
        </authorList>
    </citation>
    <scope>NUCLEOTIDE SEQUENCE [LARGE SCALE GENOMIC DNA]</scope>
    <source>
        <strain evidence="6 7">NBRC 108923</strain>
    </source>
</reference>
<dbReference type="RefSeq" id="WP_187785254.1">
    <property type="nucleotide sequence ID" value="NZ_JACTVA010000026.1"/>
</dbReference>
<evidence type="ECO:0000256" key="1">
    <source>
        <dbReference type="ARBA" id="ARBA00009437"/>
    </source>
</evidence>
<dbReference type="EMBL" id="JACTVA010000026">
    <property type="protein sequence ID" value="MBC9208095.1"/>
    <property type="molecule type" value="Genomic_DNA"/>
</dbReference>
<dbReference type="InterPro" id="IPR005119">
    <property type="entry name" value="LysR_subst-bd"/>
</dbReference>
<dbReference type="PANTHER" id="PTHR30427">
    <property type="entry name" value="TRANSCRIPTIONAL ACTIVATOR PROTEIN LYSR"/>
    <property type="match status" value="1"/>
</dbReference>
<keyword evidence="2" id="KW-0805">Transcription regulation</keyword>
<keyword evidence="7" id="KW-1185">Reference proteome</keyword>
<evidence type="ECO:0000256" key="4">
    <source>
        <dbReference type="ARBA" id="ARBA00023163"/>
    </source>
</evidence>
<dbReference type="InterPro" id="IPR037424">
    <property type="entry name" value="NocR_PBP2"/>
</dbReference>
<name>A0ABR7RNA6_9PROT</name>
<evidence type="ECO:0000256" key="3">
    <source>
        <dbReference type="ARBA" id="ARBA00023125"/>
    </source>
</evidence>
<dbReference type="SUPFAM" id="SSF53850">
    <property type="entry name" value="Periplasmic binding protein-like II"/>
    <property type="match status" value="1"/>
</dbReference>
<dbReference type="InterPro" id="IPR036390">
    <property type="entry name" value="WH_DNA-bd_sf"/>
</dbReference>
<dbReference type="Gene3D" id="1.10.10.10">
    <property type="entry name" value="Winged helix-like DNA-binding domain superfamily/Winged helix DNA-binding domain"/>
    <property type="match status" value="1"/>
</dbReference>
<dbReference type="InterPro" id="IPR000847">
    <property type="entry name" value="LysR_HTH_N"/>
</dbReference>
<sequence>MNFRQLEIYQAIMLSQSASRAAELLGITQPAVSRALAELEHGLGFLLFERVRGRLRPTPEGQLFYHDVAASFTGLDRLRMAAARIRDFGSGSLRVASLAAYGSTVVPRALRGFRRLHPGTVVTLQVMSSPLVREVVASGQFDLGIAADEVDLAGIPYRACPEEQAVCAMPAGHALAALAEIGPADLHGQAFIALAPEDRARQRLEQLLDAAGSRPQVVVETPASMTVCALALQGVGVGVVNPAAAEGFIERGLVLRPFRPAVAFKAFLLFRPDIQRSRQVKALARLLLQEARLG</sequence>
<evidence type="ECO:0000259" key="5">
    <source>
        <dbReference type="PROSITE" id="PS50931"/>
    </source>
</evidence>
<dbReference type="CDD" id="cd08415">
    <property type="entry name" value="PBP2_LysR_opines_like"/>
    <property type="match status" value="1"/>
</dbReference>
<protein>
    <submittedName>
        <fullName evidence="6">LysR family transcriptional regulator</fullName>
    </submittedName>
</protein>
<dbReference type="Gene3D" id="3.40.190.290">
    <property type="match status" value="1"/>
</dbReference>
<feature type="domain" description="HTH lysR-type" evidence="5">
    <location>
        <begin position="1"/>
        <end position="58"/>
    </location>
</feature>
<comment type="caution">
    <text evidence="6">The sequence shown here is derived from an EMBL/GenBank/DDBJ whole genome shotgun (WGS) entry which is preliminary data.</text>
</comment>
<dbReference type="PANTHER" id="PTHR30427:SF1">
    <property type="entry name" value="TRANSCRIPTIONAL ACTIVATOR PROTEIN LYSR"/>
    <property type="match status" value="1"/>
</dbReference>
<evidence type="ECO:0000256" key="2">
    <source>
        <dbReference type="ARBA" id="ARBA00023015"/>
    </source>
</evidence>
<organism evidence="6 7">
    <name type="scientific">Teichococcus aerophilus</name>
    <dbReference type="NCBI Taxonomy" id="1224513"/>
    <lineage>
        <taxon>Bacteria</taxon>
        <taxon>Pseudomonadati</taxon>
        <taxon>Pseudomonadota</taxon>
        <taxon>Alphaproteobacteria</taxon>
        <taxon>Acetobacterales</taxon>
        <taxon>Roseomonadaceae</taxon>
        <taxon>Roseomonas</taxon>
    </lineage>
</organism>
<dbReference type="SUPFAM" id="SSF46785">
    <property type="entry name" value="Winged helix' DNA-binding domain"/>
    <property type="match status" value="1"/>
</dbReference>